<dbReference type="GO" id="GO:0006260">
    <property type="term" value="P:DNA replication"/>
    <property type="evidence" value="ECO:0007669"/>
    <property type="project" value="InterPro"/>
</dbReference>
<proteinExistence type="predicted"/>
<organism evidence="4 5">
    <name type="scientific">Salibacterium salarium</name>
    <dbReference type="NCBI Taxonomy" id="284579"/>
    <lineage>
        <taxon>Bacteria</taxon>
        <taxon>Bacillati</taxon>
        <taxon>Bacillota</taxon>
        <taxon>Bacilli</taxon>
        <taxon>Bacillales</taxon>
        <taxon>Bacillaceae</taxon>
    </lineage>
</organism>
<keyword evidence="5" id="KW-1185">Reference proteome</keyword>
<dbReference type="InterPro" id="IPR029460">
    <property type="entry name" value="DNAPol_HHH"/>
</dbReference>
<dbReference type="InterPro" id="IPR004365">
    <property type="entry name" value="NA-bd_OB_tRNA"/>
</dbReference>
<accession>A0A428N3P8</accession>
<reference evidence="4 5" key="1">
    <citation type="submission" date="2018-10" db="EMBL/GenBank/DDBJ databases">
        <title>Draft genome sequence of Bacillus salarius IM0101, isolated from a hypersaline soil in Inner Mongolia, China.</title>
        <authorList>
            <person name="Yamprayoonswat W."/>
            <person name="Boonvisut S."/>
            <person name="Jumpathong W."/>
            <person name="Sittihan S."/>
            <person name="Ruangsuj P."/>
            <person name="Wanthongcharoen S."/>
            <person name="Thongpramul N."/>
            <person name="Pimmason S."/>
            <person name="Yu B."/>
            <person name="Yasawong M."/>
        </authorList>
    </citation>
    <scope>NUCLEOTIDE SEQUENCE [LARGE SCALE GENOMIC DNA]</scope>
    <source>
        <strain evidence="4 5">IM0101</strain>
    </source>
</reference>
<dbReference type="InterPro" id="IPR040982">
    <property type="entry name" value="DNA_pol3_finger"/>
</dbReference>
<dbReference type="PANTHER" id="PTHR32294:SF0">
    <property type="entry name" value="DNA POLYMERASE III SUBUNIT ALPHA"/>
    <property type="match status" value="1"/>
</dbReference>
<feature type="domain" description="DNA polymerase helix-hairpin-helix motif" evidence="2">
    <location>
        <begin position="160"/>
        <end position="245"/>
    </location>
</feature>
<dbReference type="EMBL" id="RBVX01000011">
    <property type="protein sequence ID" value="RSL32958.1"/>
    <property type="molecule type" value="Genomic_DNA"/>
</dbReference>
<evidence type="ECO:0000259" key="3">
    <source>
        <dbReference type="Pfam" id="PF17657"/>
    </source>
</evidence>
<dbReference type="Pfam" id="PF17657">
    <property type="entry name" value="DNA_pol3_finger"/>
    <property type="match status" value="1"/>
</dbReference>
<dbReference type="OrthoDB" id="9803237at2"/>
<name>A0A428N3P8_9BACI</name>
<comment type="caution">
    <text evidence="4">The sequence shown here is derived from an EMBL/GenBank/DDBJ whole genome shotgun (WGS) entry which is preliminary data.</text>
</comment>
<dbReference type="PANTHER" id="PTHR32294">
    <property type="entry name" value="DNA POLYMERASE III SUBUNIT ALPHA"/>
    <property type="match status" value="1"/>
</dbReference>
<dbReference type="CDD" id="cd04485">
    <property type="entry name" value="DnaE_OBF"/>
    <property type="match status" value="1"/>
</dbReference>
<dbReference type="SUPFAM" id="SSF160975">
    <property type="entry name" value="AF1531-like"/>
    <property type="match status" value="1"/>
</dbReference>
<dbReference type="Gene3D" id="1.10.150.870">
    <property type="match status" value="1"/>
</dbReference>
<dbReference type="RefSeq" id="WP_125556308.1">
    <property type="nucleotide sequence ID" value="NZ_RBVX01000011.1"/>
</dbReference>
<dbReference type="GO" id="GO:0008408">
    <property type="term" value="F:3'-5' exonuclease activity"/>
    <property type="evidence" value="ECO:0007669"/>
    <property type="project" value="InterPro"/>
</dbReference>
<protein>
    <submittedName>
        <fullName evidence="4">Uncharacterized protein</fullName>
    </submittedName>
</protein>
<feature type="domain" description="DNA polymerase III alpha subunit finger" evidence="3">
    <location>
        <begin position="2"/>
        <end position="84"/>
    </location>
</feature>
<dbReference type="AlphaFoldDB" id="A0A428N3P8"/>
<dbReference type="Pfam" id="PF14579">
    <property type="entry name" value="HHH_6"/>
    <property type="match status" value="1"/>
</dbReference>
<gene>
    <name evidence="4" type="ORF">D7Z54_13115</name>
</gene>
<sequence>MENIPVYAERKHKKIEPEYPHHHLKDILSPTYGVIVYQEQIMQITSAMAGYSFGESDLLRRAVSKKNREVLEQERERFLHGAEKLGHDSATATDVYDLIVRFAEYGFNRSHAIAYSFIAYQLAYLKAHYPAYFYAALLTVNRGSIEKMGAYLREAKQKNIRIIPPSVKTSEIGFKADKNSIQFGLATIKNVNRNAVRSIIEERKNGPFQGFIDFLMRVDKSNLGRKALESLIKAGAFDAFNKSRAVLLASLDRALEYAEFQKDLGGLVFEGETDFRYVEIEKFTDVERFEAEKEATGFYVSGHPLDKYQQVLAPFHPLSLYDPLPSTRKKVWTAGVMEDIRVVRTKQGQSMAFVTLTDESGELETVVFPNVYRNVRSYLVEQYPVLVGGRPDKKSGDKKLLVDDIIDLEELLNTSDDILYLKIESKDKEVKTAETIKQILKKYPGGVKVCLYYEEENKVVQLSDKFRFDASETPLNELKNVLSEEFVVLKKHRG</sequence>
<dbReference type="Proteomes" id="UP000275076">
    <property type="component" value="Unassembled WGS sequence"/>
</dbReference>
<feature type="domain" description="OB" evidence="1">
    <location>
        <begin position="331"/>
        <end position="407"/>
    </location>
</feature>
<evidence type="ECO:0000259" key="1">
    <source>
        <dbReference type="Pfam" id="PF01336"/>
    </source>
</evidence>
<dbReference type="InterPro" id="IPR004805">
    <property type="entry name" value="DnaE2/DnaE/PolC"/>
</dbReference>
<evidence type="ECO:0000259" key="2">
    <source>
        <dbReference type="Pfam" id="PF14579"/>
    </source>
</evidence>
<evidence type="ECO:0000313" key="4">
    <source>
        <dbReference type="EMBL" id="RSL32958.1"/>
    </source>
</evidence>
<dbReference type="Pfam" id="PF01336">
    <property type="entry name" value="tRNA_anti-codon"/>
    <property type="match status" value="1"/>
</dbReference>
<evidence type="ECO:0000313" key="5">
    <source>
        <dbReference type="Proteomes" id="UP000275076"/>
    </source>
</evidence>
<dbReference type="GO" id="GO:0003676">
    <property type="term" value="F:nucleic acid binding"/>
    <property type="evidence" value="ECO:0007669"/>
    <property type="project" value="InterPro"/>
</dbReference>